<dbReference type="AlphaFoldDB" id="A0A1I4EGZ8"/>
<sequence length="193" mass="21921">MRADGAAGCQHVLDNAQTERKAEIQPHRMSDDLGVEAVTAIERIRGNRGYARLIAQIRQPSVNFAMSDRMPDAMRVRRQTVEHAFGTIQDWIGRCHFLTPPTQRRNHVLAYNLKREVAIPGARMLMKAMRASEPSNRRRVTGLRKKFLHIQVRPEADVLAGRLQGCPATWTTLSRHSQLWDLSLFTSIVCRSA</sequence>
<protein>
    <recommendedName>
        <fullName evidence="3">Transposase DDE domain-containing protein</fullName>
    </recommendedName>
</protein>
<proteinExistence type="predicted"/>
<organism evidence="1 2">
    <name type="scientific">Neomesorhizobium albiziae</name>
    <dbReference type="NCBI Taxonomy" id="335020"/>
    <lineage>
        <taxon>Bacteria</taxon>
        <taxon>Pseudomonadati</taxon>
        <taxon>Pseudomonadota</taxon>
        <taxon>Alphaproteobacteria</taxon>
        <taxon>Hyphomicrobiales</taxon>
        <taxon>Phyllobacteriaceae</taxon>
        <taxon>Neomesorhizobium</taxon>
    </lineage>
</organism>
<gene>
    <name evidence="1" type="ORF">SAMN04488498_12657</name>
</gene>
<evidence type="ECO:0000313" key="2">
    <source>
        <dbReference type="Proteomes" id="UP000323300"/>
    </source>
</evidence>
<name>A0A1I4EGZ8_9HYPH</name>
<evidence type="ECO:0000313" key="1">
    <source>
        <dbReference type="EMBL" id="SFL05032.1"/>
    </source>
</evidence>
<dbReference type="Proteomes" id="UP000323300">
    <property type="component" value="Unassembled WGS sequence"/>
</dbReference>
<reference evidence="1 2" key="1">
    <citation type="submission" date="2016-10" db="EMBL/GenBank/DDBJ databases">
        <authorList>
            <person name="Varghese N."/>
            <person name="Submissions S."/>
        </authorList>
    </citation>
    <scope>NUCLEOTIDE SEQUENCE [LARGE SCALE GENOMIC DNA]</scope>
    <source>
        <strain evidence="1 2">DSM 21822</strain>
    </source>
</reference>
<keyword evidence="2" id="KW-1185">Reference proteome</keyword>
<accession>A0A1I4EGZ8</accession>
<dbReference type="EMBL" id="FOSL01000026">
    <property type="protein sequence ID" value="SFL05032.1"/>
    <property type="molecule type" value="Genomic_DNA"/>
</dbReference>
<evidence type="ECO:0008006" key="3">
    <source>
        <dbReference type="Google" id="ProtNLM"/>
    </source>
</evidence>